<organism evidence="1 2">
    <name type="scientific">Candidatus Rickettsia kedanie</name>
    <dbReference type="NCBI Taxonomy" id="3115352"/>
    <lineage>
        <taxon>Bacteria</taxon>
        <taxon>Pseudomonadati</taxon>
        <taxon>Pseudomonadota</taxon>
        <taxon>Alphaproteobacteria</taxon>
        <taxon>Rickettsiales</taxon>
        <taxon>Rickettsiaceae</taxon>
        <taxon>Rickettsieae</taxon>
        <taxon>Rickettsia</taxon>
        <taxon>spotted fever group</taxon>
    </lineage>
</organism>
<dbReference type="Proteomes" id="UP001628124">
    <property type="component" value="Unassembled WGS sequence"/>
</dbReference>
<accession>A0ABP9TWN3</accession>
<reference evidence="1 2" key="1">
    <citation type="journal article" date="2024" name="Microbiol. Immunol.">
        <title>Discovery of a novel spotted fever group Rickettsia, 'Candidatus Rickettsia kedanie,' in unfed larval chigger mites, Leptotrombidium scutellare.</title>
        <authorList>
            <person name="Ogawa M."/>
            <person name="Matsutani M."/>
            <person name="Katayama T."/>
            <person name="Takada N."/>
            <person name="Noda S."/>
            <person name="Takahashi M."/>
            <person name="Kageyama D."/>
            <person name="Hanaoka N."/>
            <person name="Ebihara H."/>
        </authorList>
    </citation>
    <scope>NUCLEOTIDE SEQUENCE [LARGE SCALE GENOMIC DNA]</scope>
    <source>
        <strain evidence="1 2">KNCP2-13</strain>
    </source>
</reference>
<name>A0ABP9TWN3_9RICK</name>
<sequence length="49" mass="5754">MHKGTIHNHLKLYQKLNKDNVIEELAKLKVTDANSILENADKHINEHFF</sequence>
<evidence type="ECO:0000313" key="2">
    <source>
        <dbReference type="Proteomes" id="UP001628124"/>
    </source>
</evidence>
<comment type="caution">
    <text evidence="1">The sequence shown here is derived from an EMBL/GenBank/DDBJ whole genome shotgun (WGS) entry which is preliminary data.</text>
</comment>
<evidence type="ECO:0000313" key="1">
    <source>
        <dbReference type="EMBL" id="GAA5252638.1"/>
    </source>
</evidence>
<protein>
    <submittedName>
        <fullName evidence="1">Uncharacterized protein</fullName>
    </submittedName>
</protein>
<keyword evidence="2" id="KW-1185">Reference proteome</keyword>
<dbReference type="EMBL" id="BAABMM010000034">
    <property type="protein sequence ID" value="GAA5252638.1"/>
    <property type="molecule type" value="Genomic_DNA"/>
</dbReference>
<gene>
    <name evidence="1" type="ORF">KNCP2_09260</name>
</gene>
<proteinExistence type="predicted"/>